<dbReference type="PANTHER" id="PTHR43611">
    <property type="entry name" value="ALPHA-D-GLUCOSE 1-PHOSPHATE PHOSPHATASE"/>
    <property type="match status" value="1"/>
</dbReference>
<comment type="caution">
    <text evidence="1">The sequence shown here is derived from an EMBL/GenBank/DDBJ whole genome shotgun (WGS) entry which is preliminary data.</text>
</comment>
<accession>A0A495XGN4</accession>
<dbReference type="Pfam" id="PF00702">
    <property type="entry name" value="Hydrolase"/>
    <property type="match status" value="1"/>
</dbReference>
<dbReference type="PANTHER" id="PTHR43611:SF3">
    <property type="entry name" value="FLAVIN MONONUCLEOTIDE HYDROLASE 1, CHLOROPLATIC"/>
    <property type="match status" value="1"/>
</dbReference>
<dbReference type="GO" id="GO:0016787">
    <property type="term" value="F:hydrolase activity"/>
    <property type="evidence" value="ECO:0007669"/>
    <property type="project" value="UniProtKB-KW"/>
</dbReference>
<evidence type="ECO:0000313" key="2">
    <source>
        <dbReference type="Proteomes" id="UP000272729"/>
    </source>
</evidence>
<dbReference type="RefSeq" id="WP_170199699.1">
    <property type="nucleotide sequence ID" value="NZ_JBIUBA010000060.1"/>
</dbReference>
<dbReference type="Proteomes" id="UP000272729">
    <property type="component" value="Unassembled WGS sequence"/>
</dbReference>
<name>A0A495XGN4_9PSEU</name>
<dbReference type="EMBL" id="RBXR01000001">
    <property type="protein sequence ID" value="RKT72356.1"/>
    <property type="molecule type" value="Genomic_DNA"/>
</dbReference>
<dbReference type="NCBIfam" id="TIGR01509">
    <property type="entry name" value="HAD-SF-IA-v3"/>
    <property type="match status" value="1"/>
</dbReference>
<dbReference type="SUPFAM" id="SSF56784">
    <property type="entry name" value="HAD-like"/>
    <property type="match status" value="1"/>
</dbReference>
<proteinExistence type="predicted"/>
<organism evidence="1 2">
    <name type="scientific">Saccharothrix variisporea</name>
    <dbReference type="NCBI Taxonomy" id="543527"/>
    <lineage>
        <taxon>Bacteria</taxon>
        <taxon>Bacillati</taxon>
        <taxon>Actinomycetota</taxon>
        <taxon>Actinomycetes</taxon>
        <taxon>Pseudonocardiales</taxon>
        <taxon>Pseudonocardiaceae</taxon>
        <taxon>Saccharothrix</taxon>
    </lineage>
</organism>
<dbReference type="InterPro" id="IPR036412">
    <property type="entry name" value="HAD-like_sf"/>
</dbReference>
<keyword evidence="1" id="KW-0378">Hydrolase</keyword>
<reference evidence="1 2" key="1">
    <citation type="submission" date="2018-10" db="EMBL/GenBank/DDBJ databases">
        <title>Sequencing the genomes of 1000 actinobacteria strains.</title>
        <authorList>
            <person name="Klenk H.-P."/>
        </authorList>
    </citation>
    <scope>NUCLEOTIDE SEQUENCE [LARGE SCALE GENOMIC DNA]</scope>
    <source>
        <strain evidence="1 2">DSM 43911</strain>
    </source>
</reference>
<dbReference type="Gene3D" id="3.40.50.1000">
    <property type="entry name" value="HAD superfamily/HAD-like"/>
    <property type="match status" value="1"/>
</dbReference>
<protein>
    <submittedName>
        <fullName evidence="1">Putative hydrolase of the HAD superfamily</fullName>
    </submittedName>
</protein>
<dbReference type="PRINTS" id="PR00413">
    <property type="entry name" value="HADHALOGNASE"/>
</dbReference>
<dbReference type="InterPro" id="IPR006439">
    <property type="entry name" value="HAD-SF_hydro_IA"/>
</dbReference>
<keyword evidence="2" id="KW-1185">Reference proteome</keyword>
<gene>
    <name evidence="1" type="ORF">DFJ66_5667</name>
</gene>
<dbReference type="AlphaFoldDB" id="A0A495XGN4"/>
<sequence>MTLLLLDFDGVVRRIGPDAPIEDAHGLPRGTLATVAFSLSGPALVGRMSDEEWRAAVRAHLAGLIGPTAAADAVTAWTRTGEVVPEALALVRAARTRATVALLSNATTKLDADLAALGLTDEFDAVVASFRLGAVKPDPECFTRTLDLLGHKARDTVFCDDNADNAAGARAVGIGGVHTPDTATLAAALRERGLVD</sequence>
<evidence type="ECO:0000313" key="1">
    <source>
        <dbReference type="EMBL" id="RKT72356.1"/>
    </source>
</evidence>
<dbReference type="InterPro" id="IPR023214">
    <property type="entry name" value="HAD_sf"/>
</dbReference>